<name>A0AAP0K6U7_9MAGN</name>
<dbReference type="AlphaFoldDB" id="A0AAP0K6U7"/>
<evidence type="ECO:0000313" key="2">
    <source>
        <dbReference type="Proteomes" id="UP001417504"/>
    </source>
</evidence>
<keyword evidence="2" id="KW-1185">Reference proteome</keyword>
<comment type="caution">
    <text evidence="1">The sequence shown here is derived from an EMBL/GenBank/DDBJ whole genome shotgun (WGS) entry which is preliminary data.</text>
</comment>
<protein>
    <submittedName>
        <fullName evidence="1">Uncharacterized protein</fullName>
    </submittedName>
</protein>
<organism evidence="1 2">
    <name type="scientific">Stephania japonica</name>
    <dbReference type="NCBI Taxonomy" id="461633"/>
    <lineage>
        <taxon>Eukaryota</taxon>
        <taxon>Viridiplantae</taxon>
        <taxon>Streptophyta</taxon>
        <taxon>Embryophyta</taxon>
        <taxon>Tracheophyta</taxon>
        <taxon>Spermatophyta</taxon>
        <taxon>Magnoliopsida</taxon>
        <taxon>Ranunculales</taxon>
        <taxon>Menispermaceae</taxon>
        <taxon>Menispermoideae</taxon>
        <taxon>Cissampelideae</taxon>
        <taxon>Stephania</taxon>
    </lineage>
</organism>
<proteinExistence type="predicted"/>
<reference evidence="1 2" key="1">
    <citation type="submission" date="2024-01" db="EMBL/GenBank/DDBJ databases">
        <title>Genome assemblies of Stephania.</title>
        <authorList>
            <person name="Yang L."/>
        </authorList>
    </citation>
    <scope>NUCLEOTIDE SEQUENCE [LARGE SCALE GENOMIC DNA]</scope>
    <source>
        <strain evidence="1">QJT</strain>
        <tissue evidence="1">Leaf</tissue>
    </source>
</reference>
<gene>
    <name evidence="1" type="ORF">Sjap_005630</name>
</gene>
<evidence type="ECO:0000313" key="1">
    <source>
        <dbReference type="EMBL" id="KAK9145727.1"/>
    </source>
</evidence>
<sequence>MSWHSRIGRSSTFQRIKLKEGKENFIFMLLRQHAVIIDVIFELFDSHQKGKNDERLGGSFLVGHHC</sequence>
<accession>A0AAP0K6U7</accession>
<dbReference type="EMBL" id="JBBNAE010000002">
    <property type="protein sequence ID" value="KAK9145727.1"/>
    <property type="molecule type" value="Genomic_DNA"/>
</dbReference>
<dbReference type="Proteomes" id="UP001417504">
    <property type="component" value="Unassembled WGS sequence"/>
</dbReference>